<dbReference type="AlphaFoldDB" id="A0AAN1PUD3"/>
<evidence type="ECO:0000256" key="2">
    <source>
        <dbReference type="ARBA" id="ARBA00023136"/>
    </source>
</evidence>
<feature type="domain" description="OmpA-like" evidence="5">
    <location>
        <begin position="100"/>
        <end position="217"/>
    </location>
</feature>
<sequence>MLTGRYYTRGLVRAFWVVLMKKQSLFACVLLSGCANLIVPPNMLDVAPKTNEELVYPEWGGEEVSPPPPQMMQAQKPQVQSDSLQSFLQRNAIQYQILPGDHIMIHLTETIHFKTGSAEVSPVSARWIGLLGNYLNQRSDVDIVIDGHADSTGTTGFNNSLSERRAEEVKKQLLMSRVPESRVYTRGYGEYLPACSNTSINGRKCNRRVELMLIVTK</sequence>
<name>A0AAN1PUD3_VIBVL</name>
<dbReference type="InterPro" id="IPR006664">
    <property type="entry name" value="OMP_bac"/>
</dbReference>
<dbReference type="EMBL" id="CP019291">
    <property type="protein sequence ID" value="AXX62287.1"/>
    <property type="molecule type" value="Genomic_DNA"/>
</dbReference>
<dbReference type="InterPro" id="IPR036737">
    <property type="entry name" value="OmpA-like_sf"/>
</dbReference>
<dbReference type="GO" id="GO:0009279">
    <property type="term" value="C:cell outer membrane"/>
    <property type="evidence" value="ECO:0007669"/>
    <property type="project" value="UniProtKB-SubCell"/>
</dbReference>
<dbReference type="PRINTS" id="PR01021">
    <property type="entry name" value="OMPADOMAIN"/>
</dbReference>
<evidence type="ECO:0000256" key="1">
    <source>
        <dbReference type="ARBA" id="ARBA00004442"/>
    </source>
</evidence>
<accession>A0AAN1PUD3</accession>
<dbReference type="PANTHER" id="PTHR30329">
    <property type="entry name" value="STATOR ELEMENT OF FLAGELLAR MOTOR COMPLEX"/>
    <property type="match status" value="1"/>
</dbReference>
<keyword evidence="3" id="KW-0998">Cell outer membrane</keyword>
<dbReference type="PROSITE" id="PS51123">
    <property type="entry name" value="OMPA_2"/>
    <property type="match status" value="1"/>
</dbReference>
<gene>
    <name evidence="6" type="ORF">FORC53_3948</name>
</gene>
<evidence type="ECO:0000259" key="5">
    <source>
        <dbReference type="PROSITE" id="PS51123"/>
    </source>
</evidence>
<evidence type="ECO:0000313" key="7">
    <source>
        <dbReference type="Proteomes" id="UP000263418"/>
    </source>
</evidence>
<dbReference type="InterPro" id="IPR050330">
    <property type="entry name" value="Bact_OuterMem_StrucFunc"/>
</dbReference>
<dbReference type="Gene3D" id="3.30.1330.60">
    <property type="entry name" value="OmpA-like domain"/>
    <property type="match status" value="1"/>
</dbReference>
<proteinExistence type="predicted"/>
<evidence type="ECO:0000256" key="4">
    <source>
        <dbReference type="PROSITE-ProRule" id="PRU00473"/>
    </source>
</evidence>
<dbReference type="CDD" id="cd07185">
    <property type="entry name" value="OmpA_C-like"/>
    <property type="match status" value="1"/>
</dbReference>
<dbReference type="SUPFAM" id="SSF103088">
    <property type="entry name" value="OmpA-like"/>
    <property type="match status" value="1"/>
</dbReference>
<keyword evidence="2 4" id="KW-0472">Membrane</keyword>
<protein>
    <recommendedName>
        <fullName evidence="5">OmpA-like domain-containing protein</fullName>
    </recommendedName>
</protein>
<reference evidence="6 7" key="1">
    <citation type="submission" date="2017-01" db="EMBL/GenBank/DDBJ databases">
        <title>Complete Genome Sequence of Vibrio vulnificus FORC_053.</title>
        <authorList>
            <consortium name="Food-borne Pathogen Omics Research Center"/>
            <person name="Chung H.Y."/>
            <person name="Na E.J."/>
            <person name="Song J.S."/>
            <person name="Kim H."/>
            <person name="Lee J.-H."/>
            <person name="Ryu S."/>
            <person name="Choi S.H."/>
        </authorList>
    </citation>
    <scope>NUCLEOTIDE SEQUENCE [LARGE SCALE GENOMIC DNA]</scope>
    <source>
        <strain evidence="6 7">FORC_053</strain>
    </source>
</reference>
<dbReference type="PROSITE" id="PS51257">
    <property type="entry name" value="PROKAR_LIPOPROTEIN"/>
    <property type="match status" value="1"/>
</dbReference>
<dbReference type="InterPro" id="IPR006690">
    <property type="entry name" value="OMPA-like_CS"/>
</dbReference>
<dbReference type="PROSITE" id="PS01068">
    <property type="entry name" value="OMPA_1"/>
    <property type="match status" value="1"/>
</dbReference>
<organism evidence="6 7">
    <name type="scientific">Vibrio vulnificus</name>
    <dbReference type="NCBI Taxonomy" id="672"/>
    <lineage>
        <taxon>Bacteria</taxon>
        <taxon>Pseudomonadati</taxon>
        <taxon>Pseudomonadota</taxon>
        <taxon>Gammaproteobacteria</taxon>
        <taxon>Vibrionales</taxon>
        <taxon>Vibrionaceae</taxon>
        <taxon>Vibrio</taxon>
    </lineage>
</organism>
<evidence type="ECO:0000256" key="3">
    <source>
        <dbReference type="ARBA" id="ARBA00023237"/>
    </source>
</evidence>
<evidence type="ECO:0000313" key="6">
    <source>
        <dbReference type="EMBL" id="AXX62287.1"/>
    </source>
</evidence>
<dbReference type="PANTHER" id="PTHR30329:SF21">
    <property type="entry name" value="LIPOPROTEIN YIAD-RELATED"/>
    <property type="match status" value="1"/>
</dbReference>
<dbReference type="InterPro" id="IPR006665">
    <property type="entry name" value="OmpA-like"/>
</dbReference>
<dbReference type="Pfam" id="PF00691">
    <property type="entry name" value="OmpA"/>
    <property type="match status" value="1"/>
</dbReference>
<comment type="subcellular location">
    <subcellularLocation>
        <location evidence="1">Cell outer membrane</location>
    </subcellularLocation>
</comment>
<dbReference type="Proteomes" id="UP000263418">
    <property type="component" value="Chromosome 2"/>
</dbReference>